<comment type="subunit">
    <text evidence="2">Homodimer.</text>
</comment>
<sequence>MSTVAYCSFIWGSGYITARARTRTHRSLQKTEEQKRRIMSVLRKINPTLQRICICEQENLGRRAMQITRELKQGVKKPYKELVDVSIGDAHRGGMKPITFVRQVIAACIYPELLHDSALPADVKERAWRLMRECDGGSVGSYTEACGIPYVKSSVSDFITRRDGGVPASPENILISSGSQTALMFVLSLLVHGEGSAQTGVAFPVPTYSSFAMALDELGAEMVPYYLCEEEGWALRVEELRRAVRASGLHCTPRVLYVINPSNPTGNVQSRKIIEEVIRFAAEEKLVIMADEVYQDTVHEEGIDFVSYKRVLFELGPPYSESVQLASFHSVSKGFMGECGLRSGYVELVNLDPAVMEQACKWLSAGSCSAVTGQIALNIMVDPPRPGDPSYTMYSQEVKFKKDTLTCNVRRVQEVLEDIPGFTCQAVGGGFYAFPRLHLPQRAVQRAKELGLEADLLYCTRLLEEEGVCLEAGSSLGQKEGTHHIRLCLMTSTKTLEMVLKRLKRFHLRFLKEFA</sequence>
<dbReference type="Pfam" id="PF00155">
    <property type="entry name" value="Aminotran_1_2"/>
    <property type="match status" value="1"/>
</dbReference>
<evidence type="ECO:0000256" key="8">
    <source>
        <dbReference type="ARBA" id="ARBA00026106"/>
    </source>
</evidence>
<dbReference type="Proteomes" id="UP000261540">
    <property type="component" value="Unplaced"/>
</dbReference>
<dbReference type="CDD" id="cd00609">
    <property type="entry name" value="AAT_like"/>
    <property type="match status" value="1"/>
</dbReference>
<dbReference type="FunFam" id="3.40.640.10:FF:000129">
    <property type="entry name" value="Alanine aminotransferase 2"/>
    <property type="match status" value="1"/>
</dbReference>
<name>A0A3B3R354_9TELE</name>
<dbReference type="Ensembl" id="ENSPKIT00000037604.1">
    <property type="protein sequence ID" value="ENSPKIP00000013187.1"/>
    <property type="gene ID" value="ENSPKIG00000000715.1"/>
</dbReference>
<dbReference type="InterPro" id="IPR004839">
    <property type="entry name" value="Aminotransferase_I/II_large"/>
</dbReference>
<dbReference type="PANTHER" id="PTHR11751:SF469">
    <property type="entry name" value="ALANINE TRANSAMINASE"/>
    <property type="match status" value="1"/>
</dbReference>
<dbReference type="UniPathway" id="UPA00528">
    <property type="reaction ID" value="UER00586"/>
</dbReference>
<dbReference type="InterPro" id="IPR015422">
    <property type="entry name" value="PyrdxlP-dep_Trfase_small"/>
</dbReference>
<evidence type="ECO:0000256" key="9">
    <source>
        <dbReference type="ARBA" id="ARBA00047412"/>
    </source>
</evidence>
<dbReference type="InterPro" id="IPR045088">
    <property type="entry name" value="ALAT1/2-like"/>
</dbReference>
<dbReference type="GeneTree" id="ENSGT00940000155265"/>
<comment type="pathway">
    <text evidence="6">Amino-acid degradation; L-alanine degradation via transaminase pathway; pyruvate from L-alanine: step 1/1.</text>
</comment>
<keyword evidence="3" id="KW-0032">Aminotransferase</keyword>
<reference evidence="11" key="2">
    <citation type="submission" date="2025-09" db="UniProtKB">
        <authorList>
            <consortium name="Ensembl"/>
        </authorList>
    </citation>
    <scope>IDENTIFICATION</scope>
</reference>
<dbReference type="GO" id="GO:0030170">
    <property type="term" value="F:pyridoxal phosphate binding"/>
    <property type="evidence" value="ECO:0007669"/>
    <property type="project" value="InterPro"/>
</dbReference>
<dbReference type="Gene3D" id="3.40.640.10">
    <property type="entry name" value="Type I PLP-dependent aspartate aminotransferase-like (Major domain)"/>
    <property type="match status" value="1"/>
</dbReference>
<dbReference type="Gene3D" id="1.10.287.1970">
    <property type="match status" value="1"/>
</dbReference>
<comment type="similarity">
    <text evidence="7">Belongs to the class-I pyridoxal-phosphate-dependent aminotransferase family. Alanine aminotransferase subfamily.</text>
</comment>
<evidence type="ECO:0000256" key="5">
    <source>
        <dbReference type="ARBA" id="ARBA00022898"/>
    </source>
</evidence>
<dbReference type="STRING" id="1676925.ENSPKIP00000013187"/>
<evidence type="ECO:0000313" key="12">
    <source>
        <dbReference type="Proteomes" id="UP000261540"/>
    </source>
</evidence>
<evidence type="ECO:0000313" key="11">
    <source>
        <dbReference type="Ensembl" id="ENSPKIP00000013187.1"/>
    </source>
</evidence>
<comment type="catalytic activity">
    <reaction evidence="9">
        <text>L-alanine + 2-oxoglutarate = pyruvate + L-glutamate</text>
        <dbReference type="Rhea" id="RHEA:19453"/>
        <dbReference type="ChEBI" id="CHEBI:15361"/>
        <dbReference type="ChEBI" id="CHEBI:16810"/>
        <dbReference type="ChEBI" id="CHEBI:29985"/>
        <dbReference type="ChEBI" id="CHEBI:57972"/>
        <dbReference type="EC" id="2.6.1.2"/>
    </reaction>
</comment>
<dbReference type="Gene3D" id="3.90.1150.10">
    <property type="entry name" value="Aspartate Aminotransferase, domain 1"/>
    <property type="match status" value="1"/>
</dbReference>
<proteinExistence type="inferred from homology"/>
<dbReference type="FunFam" id="1.10.287.1970:FF:000001">
    <property type="entry name" value="Alanine aminotransferase 2"/>
    <property type="match status" value="1"/>
</dbReference>
<accession>A0A3B3R354</accession>
<dbReference type="GO" id="GO:0042853">
    <property type="term" value="P:L-alanine catabolic process"/>
    <property type="evidence" value="ECO:0007669"/>
    <property type="project" value="UniProtKB-UniPathway"/>
</dbReference>
<dbReference type="SUPFAM" id="SSF53383">
    <property type="entry name" value="PLP-dependent transferases"/>
    <property type="match status" value="1"/>
</dbReference>
<organism evidence="11 12">
    <name type="scientific">Paramormyrops kingsleyae</name>
    <dbReference type="NCBI Taxonomy" id="1676925"/>
    <lineage>
        <taxon>Eukaryota</taxon>
        <taxon>Metazoa</taxon>
        <taxon>Chordata</taxon>
        <taxon>Craniata</taxon>
        <taxon>Vertebrata</taxon>
        <taxon>Euteleostomi</taxon>
        <taxon>Actinopterygii</taxon>
        <taxon>Neopterygii</taxon>
        <taxon>Teleostei</taxon>
        <taxon>Osteoglossocephala</taxon>
        <taxon>Osteoglossomorpha</taxon>
        <taxon>Osteoglossiformes</taxon>
        <taxon>Mormyridae</taxon>
        <taxon>Paramormyrops</taxon>
    </lineage>
</organism>
<evidence type="ECO:0000259" key="10">
    <source>
        <dbReference type="Pfam" id="PF00155"/>
    </source>
</evidence>
<evidence type="ECO:0000256" key="7">
    <source>
        <dbReference type="ARBA" id="ARBA00025785"/>
    </source>
</evidence>
<dbReference type="EC" id="2.6.1.2" evidence="8"/>
<dbReference type="GO" id="GO:0004021">
    <property type="term" value="F:L-alanine:2-oxoglutarate aminotransferase activity"/>
    <property type="evidence" value="ECO:0007669"/>
    <property type="project" value="UniProtKB-EC"/>
</dbReference>
<evidence type="ECO:0000256" key="2">
    <source>
        <dbReference type="ARBA" id="ARBA00011738"/>
    </source>
</evidence>
<dbReference type="PANTHER" id="PTHR11751">
    <property type="entry name" value="ALANINE AMINOTRANSFERASE"/>
    <property type="match status" value="1"/>
</dbReference>
<evidence type="ECO:0000256" key="1">
    <source>
        <dbReference type="ARBA" id="ARBA00001933"/>
    </source>
</evidence>
<protein>
    <recommendedName>
        <fullName evidence="8">alanine transaminase</fullName>
        <ecNumber evidence="8">2.6.1.2</ecNumber>
    </recommendedName>
</protein>
<keyword evidence="4" id="KW-0808">Transferase</keyword>
<evidence type="ECO:0000256" key="6">
    <source>
        <dbReference type="ARBA" id="ARBA00025708"/>
    </source>
</evidence>
<keyword evidence="5" id="KW-0663">Pyridoxal phosphate</keyword>
<dbReference type="AlphaFoldDB" id="A0A3B3R354"/>
<reference evidence="11" key="1">
    <citation type="submission" date="2025-08" db="UniProtKB">
        <authorList>
            <consortium name="Ensembl"/>
        </authorList>
    </citation>
    <scope>IDENTIFICATION</scope>
</reference>
<keyword evidence="12" id="KW-1185">Reference proteome</keyword>
<evidence type="ECO:0000256" key="4">
    <source>
        <dbReference type="ARBA" id="ARBA00022679"/>
    </source>
</evidence>
<feature type="domain" description="Aminotransferase class I/classII large" evidence="10">
    <location>
        <begin position="122"/>
        <end position="503"/>
    </location>
</feature>
<evidence type="ECO:0000256" key="3">
    <source>
        <dbReference type="ARBA" id="ARBA00022576"/>
    </source>
</evidence>
<dbReference type="InterPro" id="IPR015421">
    <property type="entry name" value="PyrdxlP-dep_Trfase_major"/>
</dbReference>
<comment type="cofactor">
    <cofactor evidence="1">
        <name>pyridoxal 5'-phosphate</name>
        <dbReference type="ChEBI" id="CHEBI:597326"/>
    </cofactor>
</comment>
<dbReference type="OrthoDB" id="1732682at2759"/>
<dbReference type="InterPro" id="IPR015424">
    <property type="entry name" value="PyrdxlP-dep_Trfase"/>
</dbReference>